<comment type="subcellular location">
    <subcellularLocation>
        <location evidence="8">Nucleus</location>
    </subcellularLocation>
    <subcellularLocation>
        <location evidence="8">Cytoplasm</location>
    </subcellularLocation>
</comment>
<dbReference type="STRING" id="46835.A0A504YWK3"/>
<dbReference type="Pfam" id="PF09280">
    <property type="entry name" value="XPC-binding"/>
    <property type="match status" value="1"/>
</dbReference>
<feature type="domain" description="Ubiquitin-like" evidence="11">
    <location>
        <begin position="1"/>
        <end position="84"/>
    </location>
</feature>
<dbReference type="CDD" id="cd14380">
    <property type="entry name" value="UBA2_Rad23"/>
    <property type="match status" value="1"/>
</dbReference>
<dbReference type="GO" id="GO:0000502">
    <property type="term" value="C:proteasome complex"/>
    <property type="evidence" value="ECO:0007669"/>
    <property type="project" value="UniProtKB-KW"/>
</dbReference>
<evidence type="ECO:0000313" key="12">
    <source>
        <dbReference type="EMBL" id="TPP64401.1"/>
    </source>
</evidence>
<comment type="function">
    <text evidence="8">Multiubiquitin chain receptor involved in modulation of proteasomal degradation. Involved in nucleotide excision repair.</text>
</comment>
<keyword evidence="3" id="KW-0677">Repeat</keyword>
<keyword evidence="6 8" id="KW-0234">DNA repair</keyword>
<dbReference type="SMART" id="SM00165">
    <property type="entry name" value="UBA"/>
    <property type="match status" value="2"/>
</dbReference>
<dbReference type="InterPro" id="IPR029071">
    <property type="entry name" value="Ubiquitin-like_domsf"/>
</dbReference>
<evidence type="ECO:0000256" key="8">
    <source>
        <dbReference type="RuleBase" id="RU367049"/>
    </source>
</evidence>
<dbReference type="Pfam" id="PF00240">
    <property type="entry name" value="ubiquitin"/>
    <property type="match status" value="1"/>
</dbReference>
<dbReference type="InterPro" id="IPR036353">
    <property type="entry name" value="XPC-bd_sf"/>
</dbReference>
<organism evidence="12 13">
    <name type="scientific">Fasciola gigantica</name>
    <name type="common">Giant liver fluke</name>
    <dbReference type="NCBI Taxonomy" id="46835"/>
    <lineage>
        <taxon>Eukaryota</taxon>
        <taxon>Metazoa</taxon>
        <taxon>Spiralia</taxon>
        <taxon>Lophotrochozoa</taxon>
        <taxon>Platyhelminthes</taxon>
        <taxon>Trematoda</taxon>
        <taxon>Digenea</taxon>
        <taxon>Plagiorchiida</taxon>
        <taxon>Echinostomata</taxon>
        <taxon>Echinostomatoidea</taxon>
        <taxon>Fasciolidae</taxon>
        <taxon>Fasciola</taxon>
    </lineage>
</organism>
<dbReference type="FunFam" id="1.10.8.10:FF:000003">
    <property type="entry name" value="UV excision repair protein RAD23 homolog"/>
    <property type="match status" value="1"/>
</dbReference>
<dbReference type="CDD" id="cd14377">
    <property type="entry name" value="UBA1_Rad23"/>
    <property type="match status" value="1"/>
</dbReference>
<accession>A0A504YWK3</accession>
<dbReference type="InterPro" id="IPR015360">
    <property type="entry name" value="XPC-bd"/>
</dbReference>
<dbReference type="Gene3D" id="1.10.10.540">
    <property type="entry name" value="XPC-binding domain"/>
    <property type="match status" value="1"/>
</dbReference>
<dbReference type="InterPro" id="IPR041811">
    <property type="entry name" value="RAD23A/B_UBA1"/>
</dbReference>
<evidence type="ECO:0000256" key="2">
    <source>
        <dbReference type="ARBA" id="ARBA00022553"/>
    </source>
</evidence>
<proteinExistence type="inferred from homology"/>
<dbReference type="FunFam" id="1.10.8.10:FF:000002">
    <property type="entry name" value="UV excision repair protein RAD23 homolog"/>
    <property type="match status" value="1"/>
</dbReference>
<dbReference type="OrthoDB" id="419317at2759"/>
<dbReference type="GO" id="GO:0006289">
    <property type="term" value="P:nucleotide-excision repair"/>
    <property type="evidence" value="ECO:0007669"/>
    <property type="project" value="UniProtKB-UniRule"/>
</dbReference>
<evidence type="ECO:0000256" key="7">
    <source>
        <dbReference type="ARBA" id="ARBA00023242"/>
    </source>
</evidence>
<keyword evidence="13" id="KW-1185">Reference proteome</keyword>
<feature type="domain" description="UBA" evidence="10">
    <location>
        <begin position="330"/>
        <end position="371"/>
    </location>
</feature>
<sequence>MKVTFKTLKQQTFQLELQEDDLVFSNVSSNVSFQVREVKKRIESERGSEFSASSQKLIHSGKVMQDDKALKEYNVSDKGFIVVMSVSKPPPKEASPPAEKPPAPETAHPQPSQPAAQTETTAESTLVTQTPATATTAVSQPGAATEEVRGENALVTGAEYERSVQEIISMGFERSMVVRALRASFNNPDRAVEYLLSGNIPNIGIAEQPAAPERTASEPVAQDAQGEEQSTPESAASDNPIAALASLPQFQQMRALVQANPELLPQLIHQIGSENADLLRLIQENEQEFLEFLNAPITAESADAESRESTEGVAPGGRRPEPRHHVLTMTVEERAAIDRLKALGFPEELVIQAYYACEKNEDAAANFLLSEGLDDEMV</sequence>
<dbReference type="SMART" id="SM00727">
    <property type="entry name" value="STI1"/>
    <property type="match status" value="1"/>
</dbReference>
<dbReference type="PANTHER" id="PTHR10621">
    <property type="entry name" value="UV EXCISION REPAIR PROTEIN RAD23"/>
    <property type="match status" value="1"/>
</dbReference>
<dbReference type="GO" id="GO:0031593">
    <property type="term" value="F:polyubiquitin modification-dependent protein binding"/>
    <property type="evidence" value="ECO:0007669"/>
    <property type="project" value="UniProtKB-UniRule"/>
</dbReference>
<dbReference type="Proteomes" id="UP000316759">
    <property type="component" value="Unassembled WGS sequence"/>
</dbReference>
<dbReference type="NCBIfam" id="TIGR00601">
    <property type="entry name" value="rad23"/>
    <property type="match status" value="1"/>
</dbReference>
<keyword evidence="8" id="KW-0963">Cytoplasm</keyword>
<dbReference type="PROSITE" id="PS50030">
    <property type="entry name" value="UBA"/>
    <property type="match status" value="2"/>
</dbReference>
<dbReference type="GO" id="GO:0043161">
    <property type="term" value="P:proteasome-mediated ubiquitin-dependent protein catabolic process"/>
    <property type="evidence" value="ECO:0007669"/>
    <property type="project" value="UniProtKB-UniRule"/>
</dbReference>
<evidence type="ECO:0000256" key="1">
    <source>
        <dbReference type="ARBA" id="ARBA00009878"/>
    </source>
</evidence>
<dbReference type="SUPFAM" id="SSF46934">
    <property type="entry name" value="UBA-like"/>
    <property type="match status" value="2"/>
</dbReference>
<dbReference type="PROSITE" id="PS50053">
    <property type="entry name" value="UBIQUITIN_2"/>
    <property type="match status" value="1"/>
</dbReference>
<dbReference type="PANTHER" id="PTHR10621:SF0">
    <property type="entry name" value="UV EXCISION REPAIR PROTEIN RAD23"/>
    <property type="match status" value="1"/>
</dbReference>
<dbReference type="InterPro" id="IPR000626">
    <property type="entry name" value="Ubiquitin-like_dom"/>
</dbReference>
<dbReference type="GO" id="GO:0043130">
    <property type="term" value="F:ubiquitin binding"/>
    <property type="evidence" value="ECO:0007669"/>
    <property type="project" value="UniProtKB-UniRule"/>
</dbReference>
<dbReference type="GO" id="GO:0003684">
    <property type="term" value="F:damaged DNA binding"/>
    <property type="evidence" value="ECO:0007669"/>
    <property type="project" value="UniProtKB-UniRule"/>
</dbReference>
<keyword evidence="4 8" id="KW-0227">DNA damage</keyword>
<reference evidence="12 13" key="1">
    <citation type="submission" date="2019-04" db="EMBL/GenBank/DDBJ databases">
        <title>Annotation for the trematode Fasciola gigantica.</title>
        <authorList>
            <person name="Choi Y.-J."/>
        </authorList>
    </citation>
    <scope>NUCLEOTIDE SEQUENCE [LARGE SCALE GENOMIC DNA]</scope>
    <source>
        <strain evidence="12">Uganda_cow_1</strain>
    </source>
</reference>
<feature type="compositionally biased region" description="Pro residues" evidence="9">
    <location>
        <begin position="88"/>
        <end position="104"/>
    </location>
</feature>
<evidence type="ECO:0000256" key="3">
    <source>
        <dbReference type="ARBA" id="ARBA00022737"/>
    </source>
</evidence>
<dbReference type="InterPro" id="IPR015940">
    <property type="entry name" value="UBA"/>
</dbReference>
<feature type="domain" description="UBA" evidence="10">
    <location>
        <begin position="158"/>
        <end position="198"/>
    </location>
</feature>
<evidence type="ECO:0000256" key="6">
    <source>
        <dbReference type="ARBA" id="ARBA00023204"/>
    </source>
</evidence>
<dbReference type="EMBL" id="SUNJ01004472">
    <property type="protein sequence ID" value="TPP64401.1"/>
    <property type="molecule type" value="Genomic_DNA"/>
</dbReference>
<dbReference type="GO" id="GO:0005654">
    <property type="term" value="C:nucleoplasm"/>
    <property type="evidence" value="ECO:0007669"/>
    <property type="project" value="TreeGrafter"/>
</dbReference>
<evidence type="ECO:0000256" key="9">
    <source>
        <dbReference type="SAM" id="MobiDB-lite"/>
    </source>
</evidence>
<dbReference type="InterPro" id="IPR004806">
    <property type="entry name" value="Rad23"/>
</dbReference>
<dbReference type="GO" id="GO:0005829">
    <property type="term" value="C:cytosol"/>
    <property type="evidence" value="ECO:0007669"/>
    <property type="project" value="TreeGrafter"/>
</dbReference>
<feature type="compositionally biased region" description="Polar residues" evidence="9">
    <location>
        <begin position="109"/>
        <end position="123"/>
    </location>
</feature>
<dbReference type="SUPFAM" id="SSF54236">
    <property type="entry name" value="Ubiquitin-like"/>
    <property type="match status" value="1"/>
</dbReference>
<comment type="caution">
    <text evidence="12">The sequence shown here is derived from an EMBL/GenBank/DDBJ whole genome shotgun (WGS) entry which is preliminary data.</text>
</comment>
<keyword evidence="7 8" id="KW-0539">Nucleus</keyword>
<dbReference type="InterPro" id="IPR009060">
    <property type="entry name" value="UBA-like_sf"/>
</dbReference>
<gene>
    <name evidence="12" type="ORF">FGIG_06883</name>
</gene>
<evidence type="ECO:0000259" key="10">
    <source>
        <dbReference type="PROSITE" id="PS50030"/>
    </source>
</evidence>
<dbReference type="SUPFAM" id="SSF101238">
    <property type="entry name" value="XPC-binding domain"/>
    <property type="match status" value="1"/>
</dbReference>
<keyword evidence="5" id="KW-0647">Proteasome</keyword>
<dbReference type="Pfam" id="PF00627">
    <property type="entry name" value="UBA"/>
    <property type="match status" value="2"/>
</dbReference>
<dbReference type="Gene3D" id="1.10.8.10">
    <property type="entry name" value="DNA helicase RuvA subunit, C-terminal domain"/>
    <property type="match status" value="2"/>
</dbReference>
<dbReference type="Gene3D" id="3.10.20.90">
    <property type="entry name" value="Phosphatidylinositol 3-kinase Catalytic Subunit, Chain A, domain 1"/>
    <property type="match status" value="1"/>
</dbReference>
<evidence type="ECO:0000313" key="13">
    <source>
        <dbReference type="Proteomes" id="UP000316759"/>
    </source>
</evidence>
<evidence type="ECO:0000256" key="5">
    <source>
        <dbReference type="ARBA" id="ARBA00022942"/>
    </source>
</evidence>
<dbReference type="AlphaFoldDB" id="A0A504YWK3"/>
<protein>
    <recommendedName>
        <fullName evidence="8">UV excision repair protein RAD23</fullName>
    </recommendedName>
</protein>
<comment type="similarity">
    <text evidence="1 8">Belongs to the RAD23 family.</text>
</comment>
<dbReference type="SMART" id="SM00213">
    <property type="entry name" value="UBQ"/>
    <property type="match status" value="1"/>
</dbReference>
<dbReference type="CDD" id="cd01805">
    <property type="entry name" value="Ubl_Rad23"/>
    <property type="match status" value="1"/>
</dbReference>
<feature type="compositionally biased region" description="Polar residues" evidence="9">
    <location>
        <begin position="227"/>
        <end position="237"/>
    </location>
</feature>
<evidence type="ECO:0000256" key="4">
    <source>
        <dbReference type="ARBA" id="ARBA00022763"/>
    </source>
</evidence>
<feature type="region of interest" description="Disordered" evidence="9">
    <location>
        <begin position="87"/>
        <end position="126"/>
    </location>
</feature>
<dbReference type="PRINTS" id="PR01839">
    <property type="entry name" value="RAD23PROTEIN"/>
</dbReference>
<evidence type="ECO:0000259" key="11">
    <source>
        <dbReference type="PROSITE" id="PS50053"/>
    </source>
</evidence>
<keyword evidence="2" id="KW-0597">Phosphoprotein</keyword>
<feature type="region of interest" description="Disordered" evidence="9">
    <location>
        <begin position="300"/>
        <end position="322"/>
    </location>
</feature>
<name>A0A504YWK3_FASGI</name>
<dbReference type="GO" id="GO:0070628">
    <property type="term" value="F:proteasome binding"/>
    <property type="evidence" value="ECO:0007669"/>
    <property type="project" value="TreeGrafter"/>
</dbReference>
<feature type="region of interest" description="Disordered" evidence="9">
    <location>
        <begin position="210"/>
        <end position="237"/>
    </location>
</feature>
<dbReference type="InterPro" id="IPR006636">
    <property type="entry name" value="STI1_HS-bd"/>
</dbReference>